<dbReference type="Pfam" id="PF25601">
    <property type="entry name" value="AAA_lid_14"/>
    <property type="match status" value="1"/>
</dbReference>
<dbReference type="PANTHER" id="PTHR32071:SF17">
    <property type="entry name" value="TRANSCRIPTIONAL REGULATOR (NTRC FAMILY)"/>
    <property type="match status" value="1"/>
</dbReference>
<feature type="domain" description="Response regulatory" evidence="8">
    <location>
        <begin position="4"/>
        <end position="124"/>
    </location>
</feature>
<dbReference type="Gene3D" id="3.40.50.300">
    <property type="entry name" value="P-loop containing nucleotide triphosphate hydrolases"/>
    <property type="match status" value="1"/>
</dbReference>
<keyword evidence="2" id="KW-0547">Nucleotide-binding</keyword>
<protein>
    <submittedName>
        <fullName evidence="9">Regulatory protein AtoC</fullName>
    </submittedName>
</protein>
<dbReference type="CDD" id="cd00009">
    <property type="entry name" value="AAA"/>
    <property type="match status" value="1"/>
</dbReference>
<comment type="caution">
    <text evidence="9">The sequence shown here is derived from an EMBL/GenBank/DDBJ whole genome shotgun (WGS) entry which is preliminary data.</text>
</comment>
<dbReference type="PANTHER" id="PTHR32071">
    <property type="entry name" value="TRANSCRIPTIONAL REGULATORY PROTEIN"/>
    <property type="match status" value="1"/>
</dbReference>
<dbReference type="Gene3D" id="3.40.50.2300">
    <property type="match status" value="1"/>
</dbReference>
<evidence type="ECO:0000259" key="7">
    <source>
        <dbReference type="PROSITE" id="PS50045"/>
    </source>
</evidence>
<feature type="modified residue" description="4-aspartylphosphate" evidence="6">
    <location>
        <position position="53"/>
    </location>
</feature>
<keyword evidence="10" id="KW-1185">Reference proteome</keyword>
<keyword evidence="4" id="KW-0805">Transcription regulation</keyword>
<dbReference type="SMART" id="SM00448">
    <property type="entry name" value="REC"/>
    <property type="match status" value="1"/>
</dbReference>
<evidence type="ECO:0000256" key="1">
    <source>
        <dbReference type="ARBA" id="ARBA00022553"/>
    </source>
</evidence>
<accession>A0ABQ0CBQ4</accession>
<dbReference type="InterPro" id="IPR011006">
    <property type="entry name" value="CheY-like_superfamily"/>
</dbReference>
<evidence type="ECO:0000256" key="5">
    <source>
        <dbReference type="ARBA" id="ARBA00023163"/>
    </source>
</evidence>
<organism evidence="9 10">
    <name type="scientific">Candidatus Magnetaquiglobus chichijimensis</name>
    <dbReference type="NCBI Taxonomy" id="3141448"/>
    <lineage>
        <taxon>Bacteria</taxon>
        <taxon>Pseudomonadati</taxon>
        <taxon>Pseudomonadota</taxon>
        <taxon>Magnetococcia</taxon>
        <taxon>Magnetococcales</taxon>
        <taxon>Candidatus Magnetaquicoccaceae</taxon>
        <taxon>Candidatus Magnetaquiglobus</taxon>
    </lineage>
</organism>
<keyword evidence="5" id="KW-0804">Transcription</keyword>
<reference evidence="9 10" key="1">
    <citation type="submission" date="2024-09" db="EMBL/GenBank/DDBJ databases">
        <title>Draft genome sequence of Candidatus Magnetaquicoccaceae bacterium FCR-1.</title>
        <authorList>
            <person name="Shimoshige H."/>
            <person name="Shimamura S."/>
            <person name="Taoka A."/>
            <person name="Kobayashi H."/>
            <person name="Maekawa T."/>
        </authorList>
    </citation>
    <scope>NUCLEOTIDE SEQUENCE [LARGE SCALE GENOMIC DNA]</scope>
    <source>
        <strain evidence="9 10">FCR-1</strain>
    </source>
</reference>
<evidence type="ECO:0000313" key="10">
    <source>
        <dbReference type="Proteomes" id="UP001628193"/>
    </source>
</evidence>
<proteinExistence type="predicted"/>
<evidence type="ECO:0000259" key="8">
    <source>
        <dbReference type="PROSITE" id="PS50110"/>
    </source>
</evidence>
<keyword evidence="1 6" id="KW-0597">Phosphoprotein</keyword>
<evidence type="ECO:0000256" key="2">
    <source>
        <dbReference type="ARBA" id="ARBA00022741"/>
    </source>
</evidence>
<dbReference type="Pfam" id="PF02954">
    <property type="entry name" value="HTH_8"/>
    <property type="match status" value="1"/>
</dbReference>
<dbReference type="PROSITE" id="PS00688">
    <property type="entry name" value="SIGMA54_INTERACT_3"/>
    <property type="match status" value="1"/>
</dbReference>
<dbReference type="RefSeq" id="WP_420905976.1">
    <property type="nucleotide sequence ID" value="NZ_BAAFGK010000004.1"/>
</dbReference>
<dbReference type="SUPFAM" id="SSF52172">
    <property type="entry name" value="CheY-like"/>
    <property type="match status" value="1"/>
</dbReference>
<dbReference type="Proteomes" id="UP001628193">
    <property type="component" value="Unassembled WGS sequence"/>
</dbReference>
<keyword evidence="3" id="KW-0067">ATP-binding</keyword>
<dbReference type="Pfam" id="PF00158">
    <property type="entry name" value="Sigma54_activat"/>
    <property type="match status" value="1"/>
</dbReference>
<dbReference type="InterPro" id="IPR025944">
    <property type="entry name" value="Sigma_54_int_dom_CS"/>
</dbReference>
<dbReference type="InterPro" id="IPR058031">
    <property type="entry name" value="AAA_lid_NorR"/>
</dbReference>
<name>A0ABQ0CBQ4_9PROT</name>
<evidence type="ECO:0000256" key="6">
    <source>
        <dbReference type="PROSITE-ProRule" id="PRU00169"/>
    </source>
</evidence>
<dbReference type="EMBL" id="BAAFGK010000004">
    <property type="protein sequence ID" value="GAB0058298.1"/>
    <property type="molecule type" value="Genomic_DNA"/>
</dbReference>
<dbReference type="InterPro" id="IPR027417">
    <property type="entry name" value="P-loop_NTPase"/>
</dbReference>
<dbReference type="InterPro" id="IPR009057">
    <property type="entry name" value="Homeodomain-like_sf"/>
</dbReference>
<dbReference type="Gene3D" id="1.10.8.60">
    <property type="match status" value="1"/>
</dbReference>
<dbReference type="InterPro" id="IPR002197">
    <property type="entry name" value="HTH_Fis"/>
</dbReference>
<dbReference type="SMART" id="SM00382">
    <property type="entry name" value="AAA"/>
    <property type="match status" value="1"/>
</dbReference>
<dbReference type="PRINTS" id="PR01590">
    <property type="entry name" value="HTHFIS"/>
</dbReference>
<sequence>MNRTILIIDDEEPIRTSLRGILEDEEYPVLEAASGEEALGILEQQEVAAILLDIWMTGIDGIETLRRIKAREKGRAGEGETPVIMMSGHGTIETAVSATKEGAYDFLEKPLSLDRVLLLLDRAIRAHDLARENRALKAQMETVPPMIGDSPAMRALEEKLLRVAPTEGWVLITGDNGTGKEVAARRLHALSNRAAGPFIAVNSAAIPEESIEVELFGQESSAPNGQKIIQAGRFEQSNRGTLFLDSVGDMSLKTQAKILRALQERRFERVGGRRPIQVDVRVIAASNKDLQDEIDQGRFRLDLYYRLNVIPIAVPPLKERLEDIKPLVEFFIKTHQATLPQHRTFSPAAFNCLKNYHWPGNVRELKNLVERMLIMAPGTVIDPEDLPEFIHLKPGATPTSTPWDTLLENENLRDARIAFERIFLKAQLARHNGNISRTAEVIGMERSALHRKLKTLGLD</sequence>
<dbReference type="PROSITE" id="PS50045">
    <property type="entry name" value="SIGMA54_INTERACT_4"/>
    <property type="match status" value="1"/>
</dbReference>
<dbReference type="InterPro" id="IPR002078">
    <property type="entry name" value="Sigma_54_int"/>
</dbReference>
<dbReference type="SUPFAM" id="SSF52540">
    <property type="entry name" value="P-loop containing nucleoside triphosphate hydrolases"/>
    <property type="match status" value="1"/>
</dbReference>
<dbReference type="Gene3D" id="1.10.10.60">
    <property type="entry name" value="Homeodomain-like"/>
    <property type="match status" value="1"/>
</dbReference>
<dbReference type="Pfam" id="PF00072">
    <property type="entry name" value="Response_reg"/>
    <property type="match status" value="1"/>
</dbReference>
<feature type="domain" description="Sigma-54 factor interaction" evidence="7">
    <location>
        <begin position="146"/>
        <end position="374"/>
    </location>
</feature>
<gene>
    <name evidence="9" type="primary">atoC_5</name>
    <name evidence="9" type="ORF">SIID45300_02645</name>
</gene>
<evidence type="ECO:0000256" key="3">
    <source>
        <dbReference type="ARBA" id="ARBA00022840"/>
    </source>
</evidence>
<dbReference type="InterPro" id="IPR001789">
    <property type="entry name" value="Sig_transdc_resp-reg_receiver"/>
</dbReference>
<dbReference type="SUPFAM" id="SSF46689">
    <property type="entry name" value="Homeodomain-like"/>
    <property type="match status" value="1"/>
</dbReference>
<evidence type="ECO:0000256" key="4">
    <source>
        <dbReference type="ARBA" id="ARBA00023015"/>
    </source>
</evidence>
<dbReference type="PROSITE" id="PS50110">
    <property type="entry name" value="RESPONSE_REGULATORY"/>
    <property type="match status" value="1"/>
</dbReference>
<evidence type="ECO:0000313" key="9">
    <source>
        <dbReference type="EMBL" id="GAB0058298.1"/>
    </source>
</evidence>
<dbReference type="InterPro" id="IPR003593">
    <property type="entry name" value="AAA+_ATPase"/>
</dbReference>